<keyword evidence="1" id="KW-0812">Transmembrane</keyword>
<feature type="transmembrane region" description="Helical" evidence="1">
    <location>
        <begin position="65"/>
        <end position="89"/>
    </location>
</feature>
<evidence type="ECO:0000313" key="3">
    <source>
        <dbReference type="Proteomes" id="UP001242480"/>
    </source>
</evidence>
<comment type="caution">
    <text evidence="2">The sequence shown here is derived from an EMBL/GenBank/DDBJ whole genome shotgun (WGS) entry which is preliminary data.</text>
</comment>
<feature type="transmembrane region" description="Helical" evidence="1">
    <location>
        <begin position="39"/>
        <end position="56"/>
    </location>
</feature>
<keyword evidence="1" id="KW-1133">Transmembrane helix</keyword>
<sequence length="94" mass="9894">MKHARSFPERAERVLIAALLVGIALIAQRINIVLFKTGLGVLVVATFLQIAVGNLPKEASLGRSLVLIAVILAIVAAVFAIGIVLVPVLSQMGR</sequence>
<evidence type="ECO:0008006" key="4">
    <source>
        <dbReference type="Google" id="ProtNLM"/>
    </source>
</evidence>
<keyword evidence="3" id="KW-1185">Reference proteome</keyword>
<proteinExistence type="predicted"/>
<evidence type="ECO:0000313" key="2">
    <source>
        <dbReference type="EMBL" id="MDQ0467756.1"/>
    </source>
</evidence>
<keyword evidence="1" id="KW-0472">Membrane</keyword>
<evidence type="ECO:0000256" key="1">
    <source>
        <dbReference type="SAM" id="Phobius"/>
    </source>
</evidence>
<dbReference type="EMBL" id="JAUSVX010000001">
    <property type="protein sequence ID" value="MDQ0467756.1"/>
    <property type="molecule type" value="Genomic_DNA"/>
</dbReference>
<protein>
    <recommendedName>
        <fullName evidence="4">AI-2E family transporter</fullName>
    </recommendedName>
</protein>
<name>A0ABU0J0F9_9HYPH</name>
<accession>A0ABU0J0F9</accession>
<organism evidence="2 3">
    <name type="scientific">Labrys wisconsinensis</name>
    <dbReference type="NCBI Taxonomy" id="425677"/>
    <lineage>
        <taxon>Bacteria</taxon>
        <taxon>Pseudomonadati</taxon>
        <taxon>Pseudomonadota</taxon>
        <taxon>Alphaproteobacteria</taxon>
        <taxon>Hyphomicrobiales</taxon>
        <taxon>Xanthobacteraceae</taxon>
        <taxon>Labrys</taxon>
    </lineage>
</organism>
<reference evidence="2 3" key="1">
    <citation type="submission" date="2023-07" db="EMBL/GenBank/DDBJ databases">
        <title>Genomic Encyclopedia of Type Strains, Phase IV (KMG-IV): sequencing the most valuable type-strain genomes for metagenomic binning, comparative biology and taxonomic classification.</title>
        <authorList>
            <person name="Goeker M."/>
        </authorList>
    </citation>
    <scope>NUCLEOTIDE SEQUENCE [LARGE SCALE GENOMIC DNA]</scope>
    <source>
        <strain evidence="2 3">DSM 19619</strain>
    </source>
</reference>
<dbReference type="Proteomes" id="UP001242480">
    <property type="component" value="Unassembled WGS sequence"/>
</dbReference>
<dbReference type="RefSeq" id="WP_307267871.1">
    <property type="nucleotide sequence ID" value="NZ_JAUSVX010000001.1"/>
</dbReference>
<gene>
    <name evidence="2" type="ORF">QO011_000751</name>
</gene>